<keyword evidence="3" id="KW-1185">Reference proteome</keyword>
<name>A0A915IF98_ROMCU</name>
<feature type="region of interest" description="Disordered" evidence="2">
    <location>
        <begin position="1"/>
        <end position="20"/>
    </location>
</feature>
<reference evidence="4" key="1">
    <citation type="submission" date="2022-11" db="UniProtKB">
        <authorList>
            <consortium name="WormBaseParasite"/>
        </authorList>
    </citation>
    <scope>IDENTIFICATION</scope>
</reference>
<evidence type="ECO:0000313" key="4">
    <source>
        <dbReference type="WBParaSite" id="nRc.2.0.1.t12582-RA"/>
    </source>
</evidence>
<dbReference type="OMA" id="YINHEGS"/>
<protein>
    <submittedName>
        <fullName evidence="4">Uncharacterized protein</fullName>
    </submittedName>
</protein>
<dbReference type="PANTHER" id="PTHR21700">
    <property type="entry name" value="TRANSTHYRETIN-LIKE FAMILY PROTEIN-RELATED"/>
    <property type="match status" value="1"/>
</dbReference>
<dbReference type="InterPro" id="IPR001534">
    <property type="entry name" value="Transthyretin-like"/>
</dbReference>
<dbReference type="AlphaFoldDB" id="A0A915IF98"/>
<evidence type="ECO:0000256" key="2">
    <source>
        <dbReference type="SAM" id="MobiDB-lite"/>
    </source>
</evidence>
<evidence type="ECO:0000313" key="3">
    <source>
        <dbReference type="Proteomes" id="UP000887565"/>
    </source>
</evidence>
<dbReference type="WBParaSite" id="nRc.2.0.1.t12582-RA">
    <property type="protein sequence ID" value="nRc.2.0.1.t12582-RA"/>
    <property type="gene ID" value="nRc.2.0.1.g12582"/>
</dbReference>
<comment type="similarity">
    <text evidence="1">Belongs to the nematode transthyretin-like family.</text>
</comment>
<sequence>MNVTSEDVLDEKTTDGQGNFFVSGQTSEVTDIDPVLKIYHNCLDNALTIRKRRWRFEMPKKHINKATVDVGVLNLEVKPLEEDRNL</sequence>
<dbReference type="Pfam" id="PF01060">
    <property type="entry name" value="TTR-52"/>
    <property type="match status" value="1"/>
</dbReference>
<organism evidence="3 4">
    <name type="scientific">Romanomermis culicivorax</name>
    <name type="common">Nematode worm</name>
    <dbReference type="NCBI Taxonomy" id="13658"/>
    <lineage>
        <taxon>Eukaryota</taxon>
        <taxon>Metazoa</taxon>
        <taxon>Ecdysozoa</taxon>
        <taxon>Nematoda</taxon>
        <taxon>Enoplea</taxon>
        <taxon>Dorylaimia</taxon>
        <taxon>Mermithida</taxon>
        <taxon>Mermithoidea</taxon>
        <taxon>Mermithidae</taxon>
        <taxon>Romanomermis</taxon>
    </lineage>
</organism>
<accession>A0A915IF98</accession>
<dbReference type="GO" id="GO:0009986">
    <property type="term" value="C:cell surface"/>
    <property type="evidence" value="ECO:0007669"/>
    <property type="project" value="InterPro"/>
</dbReference>
<dbReference type="Gene3D" id="2.60.40.3330">
    <property type="match status" value="1"/>
</dbReference>
<dbReference type="Proteomes" id="UP000887565">
    <property type="component" value="Unplaced"/>
</dbReference>
<dbReference type="InterPro" id="IPR038479">
    <property type="entry name" value="Transthyretin-like_sf"/>
</dbReference>
<evidence type="ECO:0000256" key="1">
    <source>
        <dbReference type="ARBA" id="ARBA00010112"/>
    </source>
</evidence>
<proteinExistence type="inferred from homology"/>